<dbReference type="OrthoDB" id="258729at2"/>
<organism evidence="3 4">
    <name type="scientific">Aureliella helgolandensis</name>
    <dbReference type="NCBI Taxonomy" id="2527968"/>
    <lineage>
        <taxon>Bacteria</taxon>
        <taxon>Pseudomonadati</taxon>
        <taxon>Planctomycetota</taxon>
        <taxon>Planctomycetia</taxon>
        <taxon>Pirellulales</taxon>
        <taxon>Pirellulaceae</taxon>
        <taxon>Aureliella</taxon>
    </lineage>
</organism>
<keyword evidence="2" id="KW-1133">Transmembrane helix</keyword>
<evidence type="ECO:0000313" key="4">
    <source>
        <dbReference type="Proteomes" id="UP000318017"/>
    </source>
</evidence>
<dbReference type="AlphaFoldDB" id="A0A518G1D1"/>
<evidence type="ECO:0000313" key="3">
    <source>
        <dbReference type="EMBL" id="QDV22350.1"/>
    </source>
</evidence>
<dbReference type="RefSeq" id="WP_145073781.1">
    <property type="nucleotide sequence ID" value="NZ_CP036298.1"/>
</dbReference>
<proteinExistence type="predicted"/>
<name>A0A518G1D1_9BACT</name>
<reference evidence="3 4" key="1">
    <citation type="submission" date="2019-02" db="EMBL/GenBank/DDBJ databases">
        <title>Deep-cultivation of Planctomycetes and their phenomic and genomic characterization uncovers novel biology.</title>
        <authorList>
            <person name="Wiegand S."/>
            <person name="Jogler M."/>
            <person name="Boedeker C."/>
            <person name="Pinto D."/>
            <person name="Vollmers J."/>
            <person name="Rivas-Marin E."/>
            <person name="Kohn T."/>
            <person name="Peeters S.H."/>
            <person name="Heuer A."/>
            <person name="Rast P."/>
            <person name="Oberbeckmann S."/>
            <person name="Bunk B."/>
            <person name="Jeske O."/>
            <person name="Meyerdierks A."/>
            <person name="Storesund J.E."/>
            <person name="Kallscheuer N."/>
            <person name="Luecker S."/>
            <person name="Lage O.M."/>
            <person name="Pohl T."/>
            <person name="Merkel B.J."/>
            <person name="Hornburger P."/>
            <person name="Mueller R.-W."/>
            <person name="Bruemmer F."/>
            <person name="Labrenz M."/>
            <person name="Spormann A.M."/>
            <person name="Op den Camp H."/>
            <person name="Overmann J."/>
            <person name="Amann R."/>
            <person name="Jetten M.S.M."/>
            <person name="Mascher T."/>
            <person name="Medema M.H."/>
            <person name="Devos D.P."/>
            <person name="Kaster A.-K."/>
            <person name="Ovreas L."/>
            <person name="Rohde M."/>
            <person name="Galperin M.Y."/>
            <person name="Jogler C."/>
        </authorList>
    </citation>
    <scope>NUCLEOTIDE SEQUENCE [LARGE SCALE GENOMIC DNA]</scope>
    <source>
        <strain evidence="3 4">Q31a</strain>
    </source>
</reference>
<gene>
    <name evidence="3" type="ORF">Q31a_06340</name>
</gene>
<sequence length="484" mass="53365">MRPVRETCGSIRFRRPARSVARLTQGGGGRSLLLLLLLLCGGCGSWDSEFGPFGEVTSPGRDRGLNGLGLHRKLWEQAGARCSTPQRLSPKLDDVDVIVLVGQGYAPPGKMARDWLEDWLAEETGRTVIYFGRDFNAEVYYREKTLGMESDADRRRAAEDLAGVLSTELKQRVFDLSESTFCGWFYLDTTAPRRAYTDFKGPWADALNDQPGEWSVGVTLHPPEPSRWQSQLPSWLGKKTNGTASPPLVQQAGQSDAVTQRSQWTVRELDSQDAWDAEFEDVAVDTVLLSGEDDRPLVYTLSGEEYAGSQIVIVANGAPMLNGSMVEPLQQRIAEKIVTQCLPAQRVALLAYDRAGLLISDAPEQDPRGLGLEMLTVWPLSAITMPAALFGILLCTALLPILGRPQVLRRRSVSDFGMHVEAIGKMLNATRDQRYSEQTIREYFRKVRGEAPPEWLEAEPRGAGRGAPKASANNNSPEPPARSP</sequence>
<protein>
    <recommendedName>
        <fullName evidence="5">DUF4350 domain-containing protein</fullName>
    </recommendedName>
</protein>
<feature type="transmembrane region" description="Helical" evidence="2">
    <location>
        <begin position="377"/>
        <end position="402"/>
    </location>
</feature>
<evidence type="ECO:0000256" key="1">
    <source>
        <dbReference type="SAM" id="MobiDB-lite"/>
    </source>
</evidence>
<dbReference type="EMBL" id="CP036298">
    <property type="protein sequence ID" value="QDV22350.1"/>
    <property type="molecule type" value="Genomic_DNA"/>
</dbReference>
<accession>A0A518G1D1</accession>
<keyword evidence="2" id="KW-0472">Membrane</keyword>
<keyword evidence="2" id="KW-0812">Transmembrane</keyword>
<keyword evidence="4" id="KW-1185">Reference proteome</keyword>
<evidence type="ECO:0008006" key="5">
    <source>
        <dbReference type="Google" id="ProtNLM"/>
    </source>
</evidence>
<feature type="region of interest" description="Disordered" evidence="1">
    <location>
        <begin position="454"/>
        <end position="484"/>
    </location>
</feature>
<dbReference type="Proteomes" id="UP000318017">
    <property type="component" value="Chromosome"/>
</dbReference>
<dbReference type="KEGG" id="ahel:Q31a_06340"/>
<evidence type="ECO:0000256" key="2">
    <source>
        <dbReference type="SAM" id="Phobius"/>
    </source>
</evidence>